<keyword evidence="2" id="KW-1185">Reference proteome</keyword>
<evidence type="ECO:0008006" key="3">
    <source>
        <dbReference type="Google" id="ProtNLM"/>
    </source>
</evidence>
<name>A0A1X7LY05_9BACL</name>
<dbReference type="Proteomes" id="UP000193834">
    <property type="component" value="Unassembled WGS sequence"/>
</dbReference>
<evidence type="ECO:0000313" key="2">
    <source>
        <dbReference type="Proteomes" id="UP000193834"/>
    </source>
</evidence>
<sequence>MLKFATNRSKKLMARSGQEEKWDLIEDIDDAFQKWEQAQLQFNMAQGQDEVDYSIFMLEAAEKRLTMLLRRAKHTKLRAHYYVKEQG</sequence>
<organism evidence="1 2">
    <name type="scientific">Paenibacillus aquistagni</name>
    <dbReference type="NCBI Taxonomy" id="1852522"/>
    <lineage>
        <taxon>Bacteria</taxon>
        <taxon>Bacillati</taxon>
        <taxon>Bacillota</taxon>
        <taxon>Bacilli</taxon>
        <taxon>Bacillales</taxon>
        <taxon>Paenibacillaceae</taxon>
        <taxon>Paenibacillus</taxon>
    </lineage>
</organism>
<dbReference type="AlphaFoldDB" id="A0A1X7LY05"/>
<reference evidence="1 2" key="1">
    <citation type="submission" date="2017-04" db="EMBL/GenBank/DDBJ databases">
        <authorList>
            <person name="Afonso C.L."/>
            <person name="Miller P.J."/>
            <person name="Scott M.A."/>
            <person name="Spackman E."/>
            <person name="Goraichik I."/>
            <person name="Dimitrov K.M."/>
            <person name="Suarez D.L."/>
            <person name="Swayne D.E."/>
        </authorList>
    </citation>
    <scope>NUCLEOTIDE SEQUENCE [LARGE SCALE GENOMIC DNA]</scope>
    <source>
        <strain evidence="1 2">11</strain>
    </source>
</reference>
<dbReference type="EMBL" id="FXAZ01000010">
    <property type="protein sequence ID" value="SMG58745.1"/>
    <property type="molecule type" value="Genomic_DNA"/>
</dbReference>
<accession>A0A1X7LY05</accession>
<protein>
    <recommendedName>
        <fullName evidence="3">DUF2508 family protein</fullName>
    </recommendedName>
</protein>
<dbReference type="STRING" id="1852522.SAMN06295960_4789"/>
<evidence type="ECO:0000313" key="1">
    <source>
        <dbReference type="EMBL" id="SMG58745.1"/>
    </source>
</evidence>
<dbReference type="RefSeq" id="WP_085498762.1">
    <property type="nucleotide sequence ID" value="NZ_FXAZ01000010.1"/>
</dbReference>
<gene>
    <name evidence="1" type="ORF">SAMN06295960_4789</name>
</gene>
<proteinExistence type="predicted"/>